<feature type="signal peptide" evidence="7">
    <location>
        <begin position="1"/>
        <end position="26"/>
    </location>
</feature>
<sequence>MLSRTPAGLLLLGLAIMRLTCTSVHGLSEPTMKMDSLEEDMGVPFIGRNKTDVIHEDLTCLRVNKGAVFYMHFRKAGGTTFNKLFLSAYCNKEGVEYVHDEYEYFDRQYFFDNPGITFVTVLRDPIQRILSSWAFEGVCDQFDNPCVRPKRIFSQWISQNQATEQDRRQGGFNFLAIEIDNYYVRRLTSLVDPAGPLRTKATRRTRLRNGPLGPADLEAAKRVLENFHAVLILEDLQQPSVHAAVAGTLGIKIPRQSQRETSSRRKQVAKESADSASVERLRLLNKWDLELFEYARKLFQRQMAQWATWQLREGEKSESTASGCEERAAAVRASMRQAYGEPNEPCFKKGKRALGPEKHYAHMFRETWQAWQAWKGISPKNKKSTKKKPKTEE</sequence>
<reference evidence="8" key="1">
    <citation type="submission" date="2021-01" db="EMBL/GenBank/DDBJ databases">
        <authorList>
            <person name="Corre E."/>
            <person name="Pelletier E."/>
            <person name="Niang G."/>
            <person name="Scheremetjew M."/>
            <person name="Finn R."/>
            <person name="Kale V."/>
            <person name="Holt S."/>
            <person name="Cochrane G."/>
            <person name="Meng A."/>
            <person name="Brown T."/>
            <person name="Cohen L."/>
        </authorList>
    </citation>
    <scope>NUCLEOTIDE SEQUENCE</scope>
    <source>
        <strain evidence="8">CCMP3107</strain>
    </source>
</reference>
<dbReference type="PANTHER" id="PTHR12812:SF0">
    <property type="entry name" value="HEPARAN-SULFATE 6-O-SULFOTRANSFERASE"/>
    <property type="match status" value="1"/>
</dbReference>
<keyword evidence="6" id="KW-0325">Glycoprotein</keyword>
<name>A0A7S4D6F4_HETAK</name>
<keyword evidence="4" id="KW-1133">Transmembrane helix</keyword>
<evidence type="ECO:0000256" key="5">
    <source>
        <dbReference type="ARBA" id="ARBA00023136"/>
    </source>
</evidence>
<dbReference type="PANTHER" id="PTHR12812">
    <property type="entry name" value="HEPARAN SULFATE 6-O-SULFOTRANSFERASE 3"/>
    <property type="match status" value="1"/>
</dbReference>
<keyword evidence="2" id="KW-0808">Transferase</keyword>
<dbReference type="EMBL" id="HBIU01021838">
    <property type="protein sequence ID" value="CAE0631524.1"/>
    <property type="molecule type" value="Transcribed_RNA"/>
</dbReference>
<feature type="chain" id="PRO_5031546118" description="Sulfotransferase domain-containing protein" evidence="7">
    <location>
        <begin position="27"/>
        <end position="393"/>
    </location>
</feature>
<evidence type="ECO:0000256" key="3">
    <source>
        <dbReference type="ARBA" id="ARBA00022692"/>
    </source>
</evidence>
<dbReference type="InterPro" id="IPR027417">
    <property type="entry name" value="P-loop_NTPase"/>
</dbReference>
<keyword evidence="5" id="KW-0472">Membrane</keyword>
<dbReference type="GO" id="GO:0016020">
    <property type="term" value="C:membrane"/>
    <property type="evidence" value="ECO:0007669"/>
    <property type="project" value="UniProtKB-SubCell"/>
</dbReference>
<evidence type="ECO:0008006" key="9">
    <source>
        <dbReference type="Google" id="ProtNLM"/>
    </source>
</evidence>
<dbReference type="InterPro" id="IPR010635">
    <property type="entry name" value="Heparan_SO4-6-sulfoTrfase"/>
</dbReference>
<evidence type="ECO:0000256" key="6">
    <source>
        <dbReference type="ARBA" id="ARBA00023180"/>
    </source>
</evidence>
<evidence type="ECO:0000256" key="4">
    <source>
        <dbReference type="ARBA" id="ARBA00022989"/>
    </source>
</evidence>
<dbReference type="GO" id="GO:0017095">
    <property type="term" value="F:heparan sulfate 6-sulfotransferase activity"/>
    <property type="evidence" value="ECO:0007669"/>
    <property type="project" value="TreeGrafter"/>
</dbReference>
<evidence type="ECO:0000256" key="2">
    <source>
        <dbReference type="ARBA" id="ARBA00022679"/>
    </source>
</evidence>
<dbReference type="Gene3D" id="3.40.50.300">
    <property type="entry name" value="P-loop containing nucleotide triphosphate hydrolases"/>
    <property type="match status" value="1"/>
</dbReference>
<evidence type="ECO:0000313" key="8">
    <source>
        <dbReference type="EMBL" id="CAE0631524.1"/>
    </source>
</evidence>
<gene>
    <name evidence="8" type="ORF">HAKA00212_LOCUS10227</name>
</gene>
<evidence type="ECO:0000256" key="1">
    <source>
        <dbReference type="ARBA" id="ARBA00004167"/>
    </source>
</evidence>
<keyword evidence="7" id="KW-0732">Signal</keyword>
<comment type="subcellular location">
    <subcellularLocation>
        <location evidence="1">Membrane</location>
        <topology evidence="1">Single-pass membrane protein</topology>
    </subcellularLocation>
</comment>
<dbReference type="AlphaFoldDB" id="A0A7S4D6F4"/>
<protein>
    <recommendedName>
        <fullName evidence="9">Sulfotransferase domain-containing protein</fullName>
    </recommendedName>
</protein>
<keyword evidence="3" id="KW-0812">Transmembrane</keyword>
<evidence type="ECO:0000256" key="7">
    <source>
        <dbReference type="SAM" id="SignalP"/>
    </source>
</evidence>
<accession>A0A7S4D6F4</accession>
<organism evidence="8">
    <name type="scientific">Heterosigma akashiwo</name>
    <name type="common">Chromophytic alga</name>
    <name type="synonym">Heterosigma carterae</name>
    <dbReference type="NCBI Taxonomy" id="2829"/>
    <lineage>
        <taxon>Eukaryota</taxon>
        <taxon>Sar</taxon>
        <taxon>Stramenopiles</taxon>
        <taxon>Ochrophyta</taxon>
        <taxon>Raphidophyceae</taxon>
        <taxon>Chattonellales</taxon>
        <taxon>Chattonellaceae</taxon>
        <taxon>Heterosigma</taxon>
    </lineage>
</organism>
<proteinExistence type="predicted"/>